<keyword evidence="3" id="KW-1185">Reference proteome</keyword>
<organism evidence="2 3">
    <name type="scientific">Dokdonella fugitiva</name>
    <dbReference type="NCBI Taxonomy" id="328517"/>
    <lineage>
        <taxon>Bacteria</taxon>
        <taxon>Pseudomonadati</taxon>
        <taxon>Pseudomonadota</taxon>
        <taxon>Gammaproteobacteria</taxon>
        <taxon>Lysobacterales</taxon>
        <taxon>Rhodanobacteraceae</taxon>
        <taxon>Dokdonella</taxon>
    </lineage>
</organism>
<gene>
    <name evidence="2" type="ORF">EV148_101782</name>
</gene>
<evidence type="ECO:0000313" key="3">
    <source>
        <dbReference type="Proteomes" id="UP000294862"/>
    </source>
</evidence>
<evidence type="ECO:0000256" key="1">
    <source>
        <dbReference type="SAM" id="SignalP"/>
    </source>
</evidence>
<keyword evidence="1" id="KW-0732">Signal</keyword>
<dbReference type="RefSeq" id="WP_131993686.1">
    <property type="nucleotide sequence ID" value="NZ_JACGXM010000002.1"/>
</dbReference>
<feature type="chain" id="PRO_5020265848" evidence="1">
    <location>
        <begin position="27"/>
        <end position="493"/>
    </location>
</feature>
<protein>
    <submittedName>
        <fullName evidence="2">Uncharacterized protein</fullName>
    </submittedName>
</protein>
<proteinExistence type="predicted"/>
<dbReference type="Proteomes" id="UP000294862">
    <property type="component" value="Unassembled WGS sequence"/>
</dbReference>
<dbReference type="EMBL" id="SLWQ01000001">
    <property type="protein sequence ID" value="TCO43358.1"/>
    <property type="molecule type" value="Genomic_DNA"/>
</dbReference>
<dbReference type="OrthoDB" id="237258at2"/>
<accession>A0A4R2IHV9</accession>
<comment type="caution">
    <text evidence="2">The sequence shown here is derived from an EMBL/GenBank/DDBJ whole genome shotgun (WGS) entry which is preliminary data.</text>
</comment>
<evidence type="ECO:0000313" key="2">
    <source>
        <dbReference type="EMBL" id="TCO43358.1"/>
    </source>
</evidence>
<sequence length="493" mass="50459">MKPGSLFTLRLAFLALAGSFAAAGHAQWSSDAADNLVVGDAAGGTTQPKIVAAPDGGFYVSWFADASGYDVRLQRLDAGGHELWPHDGVLVADRDYSFTYDYGLAVDAAGNAYVSFNCCANGADDEHIAVSRVLADGTPAWGANGLTVSAPASTEAVYNAYVTATTDGDIVVAWSADGGVRAQKLDPAGNALWAANGVLLDQPGGVKLLGGVQPGLGGDAIVSWSNQNGPTRILRAQKLAAADGAPQWGGGTAVRVFGVGNLQAGYYPPSIADGAGGGVFWDYDAIGLVQNARVQHIDADGNLLLGTDGVLATTDTTSAHLGTVASWDAASGSIYVVWNDYLNSGGADYDGVSAQRIDSSGARAWGDTGKVLVPLTDATDGTHVISQLTALPTPDGVLAGWVTGAIPAANQPLTVARLDAAGDYVWATHTVAVKTDRYTGRMTGTVGSDGFAAYAWQDGGNGDDATIRVQNLNLDGTLGVSIIDEIFVDGFDG</sequence>
<name>A0A4R2IHV9_9GAMM</name>
<reference evidence="2 3" key="1">
    <citation type="journal article" date="2015" name="Stand. Genomic Sci.">
        <title>Genomic Encyclopedia of Bacterial and Archaeal Type Strains, Phase III: the genomes of soil and plant-associated and newly described type strains.</title>
        <authorList>
            <person name="Whitman W.B."/>
            <person name="Woyke T."/>
            <person name="Klenk H.P."/>
            <person name="Zhou Y."/>
            <person name="Lilburn T.G."/>
            <person name="Beck B.J."/>
            <person name="De Vos P."/>
            <person name="Vandamme P."/>
            <person name="Eisen J.A."/>
            <person name="Garrity G."/>
            <person name="Hugenholtz P."/>
            <person name="Kyrpides N.C."/>
        </authorList>
    </citation>
    <scope>NUCLEOTIDE SEQUENCE [LARGE SCALE GENOMIC DNA]</scope>
    <source>
        <strain evidence="2 3">A3</strain>
    </source>
</reference>
<feature type="signal peptide" evidence="1">
    <location>
        <begin position="1"/>
        <end position="26"/>
    </location>
</feature>
<dbReference type="AlphaFoldDB" id="A0A4R2IHV9"/>